<proteinExistence type="predicted"/>
<dbReference type="EMBL" id="BARW01012027">
    <property type="protein sequence ID" value="GAI79568.1"/>
    <property type="molecule type" value="Genomic_DNA"/>
</dbReference>
<evidence type="ECO:0000313" key="1">
    <source>
        <dbReference type="EMBL" id="GAI79568.1"/>
    </source>
</evidence>
<reference evidence="1" key="1">
    <citation type="journal article" date="2014" name="Front. Microbiol.">
        <title>High frequency of phylogenetically diverse reductive dehalogenase-homologous genes in deep subseafloor sedimentary metagenomes.</title>
        <authorList>
            <person name="Kawai M."/>
            <person name="Futagami T."/>
            <person name="Toyoda A."/>
            <person name="Takaki Y."/>
            <person name="Nishi S."/>
            <person name="Hori S."/>
            <person name="Arai W."/>
            <person name="Tsubouchi T."/>
            <person name="Morono Y."/>
            <person name="Uchiyama I."/>
            <person name="Ito T."/>
            <person name="Fujiyama A."/>
            <person name="Inagaki F."/>
            <person name="Takami H."/>
        </authorList>
    </citation>
    <scope>NUCLEOTIDE SEQUENCE</scope>
    <source>
        <strain evidence="1">Expedition CK06-06</strain>
    </source>
</reference>
<comment type="caution">
    <text evidence="1">The sequence shown here is derived from an EMBL/GenBank/DDBJ whole genome shotgun (WGS) entry which is preliminary data.</text>
</comment>
<dbReference type="AlphaFoldDB" id="X1RG28"/>
<feature type="non-terminal residue" evidence="1">
    <location>
        <position position="1"/>
    </location>
</feature>
<name>X1RG28_9ZZZZ</name>
<sequence>QVMEKVKTKEEAIEYAEKMAGEIDKEKDQNHSRRKHL</sequence>
<accession>X1RG28</accession>
<gene>
    <name evidence="1" type="ORF">S12H4_22889</name>
</gene>
<organism evidence="1">
    <name type="scientific">marine sediment metagenome</name>
    <dbReference type="NCBI Taxonomy" id="412755"/>
    <lineage>
        <taxon>unclassified sequences</taxon>
        <taxon>metagenomes</taxon>
        <taxon>ecological metagenomes</taxon>
    </lineage>
</organism>
<protein>
    <submittedName>
        <fullName evidence="1">Uncharacterized protein</fullName>
    </submittedName>
</protein>